<evidence type="ECO:0000256" key="4">
    <source>
        <dbReference type="ARBA" id="ARBA00022448"/>
    </source>
</evidence>
<dbReference type="InterPro" id="IPR023214">
    <property type="entry name" value="HAD_sf"/>
</dbReference>
<evidence type="ECO:0000256" key="22">
    <source>
        <dbReference type="SAM" id="MobiDB-lite"/>
    </source>
</evidence>
<evidence type="ECO:0000256" key="10">
    <source>
        <dbReference type="ARBA" id="ARBA00022777"/>
    </source>
</evidence>
<comment type="similarity">
    <text evidence="3 21">Belongs to the cation transport ATPase (P-type) (TC 3.A.3) family. Type IV subfamily.</text>
</comment>
<evidence type="ECO:0000256" key="7">
    <source>
        <dbReference type="ARBA" id="ARBA00022692"/>
    </source>
</evidence>
<sequence length="1577" mass="179921">MDDASTISIQSNNIIDSAKTVDKQVKLEQEISEEISREQNNEYSIETHEKSAAAKIYFEQYFDSLSKNPLQRYKRRVIFEKELENMNIPDSEKQQVRQSWLKQESDNMRMLRQKIAVDSFEVIKILGKGAFGVVKLVKEKDTGELFAMKIIRKDVALKKRQEGHVRAERDFLIEASESSKWIVKLVYSFQDNNNLYMGGDLLTLLIRQDVLNEDMAKFYAAEMVCAIAEAHQLGYIHRDVKPDNFLFEESGHLKLSDFGLATNFHWTHDAAFYDLHRSKTQTVLQRNQSNAQIEDSTNSMAESSAEAHMLVPPSKDKILDWRDRHRKQQAYSIVGTNNYMAVEVIQGKDGYDELCDWWSFGVILYEMLYGFPPFCSSSKHNTKLKILRWKQTLKFPDEPVVSNEAKDLIEKLLCDPESRLGRVKKENDENVQDNEVLEAREDIEQIKAHPFFAEIDWENIRTKRPPFVPDLKSSTDTSYFDEVQESNSHSSSQGLNEETLTEEDKKVMELRKEFAFVGFTFRGSHRLRPRYLKHKQNEEDAASSAVDDLSPSVRRKFPRQSVNSQESRKVYCNVPVQRSVLEKNRYCSNEIKTTKYTVWTFLPKNMFEQFRRVANFYFLFMIVLQAIPELHTTDIIFAAAPIVIIVLITAAKDGFEDYKRHKSDNTVNNETVLVLNNWKNVNELNERHPSAEEITLKNNEQDEDKNASNGAGWRKIFWKEIKVGDILRLENNYAIPADLIILSTTEPDSVCYVETKNLDGETNLKIRRGPSELTWLKTDQDFRKFKCTVESEAVTSNLYMYNGRINVINEEEKTTVIPVNINNLLLRGCFLRNTSHIIGIVVSTGVDTKLMLNSGPTPSKRSKIDRMLNPQTGTLTRNVMELKKISVAGAIYGFTENDLEKPIRRFNSSENAEEEENFADLDAIRKKMMKDMTILLKGKNVSVEQSFVDPFLFSHLLNIPEQSRNIIDFFRILSVCHTVLSQKPNCSTQISGDDIADTKYSEIIYKAQSPDEAALVSASRNLGFSFLYRENDFLYIDLLGKIEKYKILNVLEFNSSRKRMSVIVQRMTGEILLYCKGADSVIYERLAKIQKELESETLIHLESFAQEVIDADEYESWSLRYSEASSSLKEREILIDKIASEIENNLILVGATAIEDKLQEGVPETIELLGRAGMKIWVLTGDKMETAINIGFSCNLLRRDMLLLVIKGSDAASTEKQIKDALDQVWGSDSNDARGRLLSAAENAGVSFGKQNGKNLKDLQTALIIDGHSLKFALEPSLRNLLLELGCKCKAVICCRVSPLQKAQVVELVKHGKGSMTLAIGDGANDVSMIQAADIGVGIAGEEGVQATMAIISLAPRIILHYIQVILYPSDLDIVREIQVFNLQPASLFEAAKRRPSIKLLEDNIISIPEKSFVKPFVQTETISTSFTDIHDLYKIEENIPTIKRIPKAFNFALKLRTLKNASSIFYMRTGQFEKLRGFGFSQEEGMKDIVTGKAFGVSVSARKDLDLPRIPKAAIKEDIRYPRTLYIPTQSTGRQRDQSFSLSQNSHSRRSSYLTPPRLSKTISKEKIRQHDQKKQ</sequence>
<dbReference type="Gene3D" id="3.30.200.20">
    <property type="entry name" value="Phosphorylase Kinase, domain 1"/>
    <property type="match status" value="1"/>
</dbReference>
<dbReference type="InterPro" id="IPR032631">
    <property type="entry name" value="P-type_ATPase_N"/>
</dbReference>
<name>A0A4P9YS70_ROZAC</name>
<dbReference type="Gene3D" id="2.70.150.10">
    <property type="entry name" value="Calcium-transporting ATPase, cytoplasmic transduction domain A"/>
    <property type="match status" value="1"/>
</dbReference>
<dbReference type="GO" id="GO:0005886">
    <property type="term" value="C:plasma membrane"/>
    <property type="evidence" value="ECO:0007669"/>
    <property type="project" value="TreeGrafter"/>
</dbReference>
<feature type="binding site" evidence="18">
    <location>
        <position position="1326"/>
    </location>
    <ligand>
        <name>ATP</name>
        <dbReference type="ChEBI" id="CHEBI:30616"/>
    </ligand>
</feature>
<feature type="binding site" evidence="18">
    <location>
        <position position="1076"/>
    </location>
    <ligand>
        <name>ATP</name>
        <dbReference type="ChEBI" id="CHEBI:30616"/>
    </ligand>
</feature>
<feature type="binding site" evidence="18">
    <location>
        <position position="1182"/>
    </location>
    <ligand>
        <name>ATP</name>
        <dbReference type="ChEBI" id="CHEBI:30616"/>
    </ligand>
</feature>
<dbReference type="InterPro" id="IPR017441">
    <property type="entry name" value="Protein_kinase_ATP_BS"/>
</dbReference>
<evidence type="ECO:0000256" key="1">
    <source>
        <dbReference type="ARBA" id="ARBA00004141"/>
    </source>
</evidence>
<feature type="compositionally biased region" description="Basic and acidic residues" evidence="22">
    <location>
        <begin position="1564"/>
        <end position="1577"/>
    </location>
</feature>
<dbReference type="EMBL" id="ML004916">
    <property type="protein sequence ID" value="RKP21971.1"/>
    <property type="molecule type" value="Genomic_DNA"/>
</dbReference>
<feature type="domain" description="Protein kinase" evidence="23">
    <location>
        <begin position="120"/>
        <end position="452"/>
    </location>
</feature>
<dbReference type="GO" id="GO:0005524">
    <property type="term" value="F:ATP binding"/>
    <property type="evidence" value="ECO:0007669"/>
    <property type="project" value="UniProtKB-UniRule"/>
</dbReference>
<evidence type="ECO:0000256" key="8">
    <source>
        <dbReference type="ARBA" id="ARBA00022723"/>
    </source>
</evidence>
<dbReference type="InterPro" id="IPR023299">
    <property type="entry name" value="ATPase_P-typ_cyto_dom_N"/>
</dbReference>
<dbReference type="InterPro" id="IPR059233">
    <property type="entry name" value="MobB_NdrA/B/Cbk1"/>
</dbReference>
<feature type="binding site" evidence="20">
    <location>
        <position position="158"/>
    </location>
    <ligand>
        <name>ATP</name>
        <dbReference type="ChEBI" id="CHEBI:30616"/>
    </ligand>
</feature>
<feature type="binding site" evidence="18">
    <location>
        <position position="1181"/>
    </location>
    <ligand>
        <name>ATP</name>
        <dbReference type="ChEBI" id="CHEBI:30616"/>
    </ligand>
</feature>
<keyword evidence="12 19" id="KW-0460">Magnesium</keyword>
<evidence type="ECO:0000256" key="9">
    <source>
        <dbReference type="ARBA" id="ARBA00022741"/>
    </source>
</evidence>
<dbReference type="PROSITE" id="PS00107">
    <property type="entry name" value="PROTEIN_KINASE_ATP"/>
    <property type="match status" value="1"/>
</dbReference>
<comment type="catalytic activity">
    <reaction evidence="16 21">
        <text>ATP + H2O + phospholipidSide 1 = ADP + phosphate + phospholipidSide 2.</text>
        <dbReference type="EC" id="7.6.2.1"/>
    </reaction>
</comment>
<dbReference type="GO" id="GO:0045332">
    <property type="term" value="P:phospholipid translocation"/>
    <property type="evidence" value="ECO:0007669"/>
    <property type="project" value="TreeGrafter"/>
</dbReference>
<comment type="subcellular location">
    <subcellularLocation>
        <location evidence="2">Endomembrane system</location>
    </subcellularLocation>
    <subcellularLocation>
        <location evidence="1 21">Membrane</location>
        <topology evidence="1 21">Multi-pass membrane protein</topology>
    </subcellularLocation>
</comment>
<feature type="domain" description="AGC-kinase C-terminal" evidence="24">
    <location>
        <begin position="453"/>
        <end position="531"/>
    </location>
</feature>
<evidence type="ECO:0000259" key="24">
    <source>
        <dbReference type="PROSITE" id="PS51285"/>
    </source>
</evidence>
<dbReference type="EC" id="7.6.2.1" evidence="21"/>
<feature type="region of interest" description="Disordered" evidence="22">
    <location>
        <begin position="1527"/>
        <end position="1577"/>
    </location>
</feature>
<dbReference type="PROSITE" id="PS51285">
    <property type="entry name" value="AGC_KINASE_CTER"/>
    <property type="match status" value="1"/>
</dbReference>
<dbReference type="SUPFAM" id="SSF81653">
    <property type="entry name" value="Calcium ATPase, transduction domain A"/>
    <property type="match status" value="1"/>
</dbReference>
<feature type="binding site" evidence="19">
    <location>
        <position position="1322"/>
    </location>
    <ligand>
        <name>Mg(2+)</name>
        <dbReference type="ChEBI" id="CHEBI:18420"/>
    </ligand>
</feature>
<dbReference type="Proteomes" id="UP000281549">
    <property type="component" value="Unassembled WGS sequence"/>
</dbReference>
<dbReference type="PANTHER" id="PTHR24092">
    <property type="entry name" value="PROBABLE PHOSPHOLIPID-TRANSPORTING ATPASE"/>
    <property type="match status" value="1"/>
</dbReference>
<feature type="compositionally biased region" description="Polar residues" evidence="22">
    <location>
        <begin position="485"/>
        <end position="498"/>
    </location>
</feature>
<evidence type="ECO:0000256" key="12">
    <source>
        <dbReference type="ARBA" id="ARBA00022842"/>
    </source>
</evidence>
<dbReference type="PROSITE" id="PS00108">
    <property type="entry name" value="PROTEIN_KINASE_ST"/>
    <property type="match status" value="1"/>
</dbReference>
<evidence type="ECO:0000256" key="19">
    <source>
        <dbReference type="PIRSR" id="PIRSR606539-3"/>
    </source>
</evidence>
<dbReference type="SUPFAM" id="SSF81660">
    <property type="entry name" value="Metal cation-transporting ATPase, ATP-binding domain N"/>
    <property type="match status" value="1"/>
</dbReference>
<dbReference type="NCBIfam" id="TIGR01652">
    <property type="entry name" value="ATPase-Plipid"/>
    <property type="match status" value="1"/>
</dbReference>
<evidence type="ECO:0000256" key="16">
    <source>
        <dbReference type="ARBA" id="ARBA00034036"/>
    </source>
</evidence>
<keyword evidence="9 18" id="KW-0547">Nucleotide-binding</keyword>
<dbReference type="GO" id="GO:0000287">
    <property type="term" value="F:magnesium ion binding"/>
    <property type="evidence" value="ECO:0007669"/>
    <property type="project" value="UniProtKB-UniRule"/>
</dbReference>
<feature type="binding site" evidence="19">
    <location>
        <position position="1326"/>
    </location>
    <ligand>
        <name>Mg(2+)</name>
        <dbReference type="ChEBI" id="CHEBI:18420"/>
    </ligand>
</feature>
<dbReference type="InterPro" id="IPR000961">
    <property type="entry name" value="AGC-kinase_C"/>
</dbReference>
<keyword evidence="5" id="KW-0723">Serine/threonine-protein kinase</keyword>
<dbReference type="CDD" id="cd05573">
    <property type="entry name" value="STKc_ROCK_NDR_like"/>
    <property type="match status" value="1"/>
</dbReference>
<keyword evidence="14" id="KW-1133">Transmembrane helix</keyword>
<feature type="binding site" evidence="18">
    <location>
        <position position="1296"/>
    </location>
    <ligand>
        <name>ATP</name>
        <dbReference type="ChEBI" id="CHEBI:30616"/>
    </ligand>
</feature>
<dbReference type="InterPro" id="IPR036412">
    <property type="entry name" value="HAD-like_sf"/>
</dbReference>
<keyword evidence="15" id="KW-0472">Membrane</keyword>
<dbReference type="InterPro" id="IPR023298">
    <property type="entry name" value="ATPase_P-typ_TM_dom_sf"/>
</dbReference>
<keyword evidence="4" id="KW-0813">Transport</keyword>
<evidence type="ECO:0000256" key="11">
    <source>
        <dbReference type="ARBA" id="ARBA00022840"/>
    </source>
</evidence>
<dbReference type="Gene3D" id="1.10.510.10">
    <property type="entry name" value="Transferase(Phosphotransferase) domain 1"/>
    <property type="match status" value="1"/>
</dbReference>
<dbReference type="FunFam" id="3.40.50.1000:FF:000014">
    <property type="entry name" value="Phospholipid-transporting ATPase"/>
    <property type="match status" value="1"/>
</dbReference>
<proteinExistence type="inferred from homology"/>
<keyword evidence="6" id="KW-0808">Transferase</keyword>
<keyword evidence="10" id="KW-0418">Kinase</keyword>
<evidence type="ECO:0000256" key="15">
    <source>
        <dbReference type="ARBA" id="ARBA00023136"/>
    </source>
</evidence>
<feature type="binding site" evidence="18">
    <location>
        <position position="1325"/>
    </location>
    <ligand>
        <name>ATP</name>
        <dbReference type="ChEBI" id="CHEBI:30616"/>
    </ligand>
</feature>
<protein>
    <recommendedName>
        <fullName evidence="21">Phospholipid-transporting ATPase</fullName>
        <ecNumber evidence="21">7.6.2.1</ecNumber>
    </recommendedName>
</protein>
<dbReference type="InterPro" id="IPR011009">
    <property type="entry name" value="Kinase-like_dom_sf"/>
</dbReference>
<dbReference type="Pfam" id="PF13246">
    <property type="entry name" value="Cation_ATPase"/>
    <property type="match status" value="1"/>
</dbReference>
<feature type="binding site" evidence="18">
    <location>
        <position position="1180"/>
    </location>
    <ligand>
        <name>ATP</name>
        <dbReference type="ChEBI" id="CHEBI:30616"/>
    </ligand>
</feature>
<evidence type="ECO:0000256" key="2">
    <source>
        <dbReference type="ARBA" id="ARBA00004308"/>
    </source>
</evidence>
<dbReference type="Gene3D" id="3.40.50.1000">
    <property type="entry name" value="HAD superfamily/HAD-like"/>
    <property type="match status" value="1"/>
</dbReference>
<dbReference type="PROSITE" id="PS50011">
    <property type="entry name" value="PROTEIN_KINASE_DOM"/>
    <property type="match status" value="1"/>
</dbReference>
<evidence type="ECO:0000256" key="21">
    <source>
        <dbReference type="RuleBase" id="RU362033"/>
    </source>
</evidence>
<evidence type="ECO:0000313" key="26">
    <source>
        <dbReference type="Proteomes" id="UP000281549"/>
    </source>
</evidence>
<gene>
    <name evidence="25" type="ORF">ROZALSC1DRAFT_26626</name>
</gene>
<dbReference type="InterPro" id="IPR006539">
    <property type="entry name" value="P-type_ATPase_IV"/>
</dbReference>
<feature type="binding site" evidence="18">
    <location>
        <position position="1053"/>
    </location>
    <ligand>
        <name>ATP</name>
        <dbReference type="ChEBI" id="CHEBI:30616"/>
    </ligand>
</feature>
<evidence type="ECO:0000259" key="23">
    <source>
        <dbReference type="PROSITE" id="PS50011"/>
    </source>
</evidence>
<keyword evidence="11 18" id="KW-0067">ATP-binding</keyword>
<dbReference type="InterPro" id="IPR008271">
    <property type="entry name" value="Ser/Thr_kinase_AS"/>
</dbReference>
<evidence type="ECO:0000256" key="20">
    <source>
        <dbReference type="PROSITE-ProRule" id="PRU10141"/>
    </source>
</evidence>
<feature type="region of interest" description="Disordered" evidence="22">
    <location>
        <begin position="481"/>
        <end position="501"/>
    </location>
</feature>
<dbReference type="SMART" id="SM00220">
    <property type="entry name" value="S_TKc"/>
    <property type="match status" value="1"/>
</dbReference>
<dbReference type="SMART" id="SM00133">
    <property type="entry name" value="S_TK_X"/>
    <property type="match status" value="1"/>
</dbReference>
<dbReference type="Gene3D" id="3.40.1110.10">
    <property type="entry name" value="Calcium-transporting ATPase, cytoplasmic domain N"/>
    <property type="match status" value="1"/>
</dbReference>
<accession>A0A4P9YS70</accession>
<reference evidence="26" key="1">
    <citation type="journal article" date="2018" name="Nat. Microbiol.">
        <title>Leveraging single-cell genomics to expand the fungal tree of life.</title>
        <authorList>
            <person name="Ahrendt S.R."/>
            <person name="Quandt C.A."/>
            <person name="Ciobanu D."/>
            <person name="Clum A."/>
            <person name="Salamov A."/>
            <person name="Andreopoulos B."/>
            <person name="Cheng J.F."/>
            <person name="Woyke T."/>
            <person name="Pelin A."/>
            <person name="Henrissat B."/>
            <person name="Reynolds N.K."/>
            <person name="Benny G.L."/>
            <person name="Smith M.E."/>
            <person name="James T.Y."/>
            <person name="Grigoriev I.V."/>
        </authorList>
    </citation>
    <scope>NUCLEOTIDE SEQUENCE [LARGE SCALE GENOMIC DNA]</scope>
    <source>
        <strain evidence="26">CSF55</strain>
    </source>
</reference>
<dbReference type="GO" id="GO:0004674">
    <property type="term" value="F:protein serine/threonine kinase activity"/>
    <property type="evidence" value="ECO:0007669"/>
    <property type="project" value="UniProtKB-KW"/>
</dbReference>
<dbReference type="SUPFAM" id="SSF56784">
    <property type="entry name" value="HAD-like"/>
    <property type="match status" value="1"/>
</dbReference>
<dbReference type="Pfam" id="PF00069">
    <property type="entry name" value="Pkinase"/>
    <property type="match status" value="2"/>
</dbReference>
<feature type="binding site" evidence="18">
    <location>
        <position position="1012"/>
    </location>
    <ligand>
        <name>ATP</name>
        <dbReference type="ChEBI" id="CHEBI:30616"/>
    </ligand>
</feature>
<dbReference type="CDD" id="cd21742">
    <property type="entry name" value="MobB_NDR_LATS-like"/>
    <property type="match status" value="1"/>
</dbReference>
<dbReference type="SUPFAM" id="SSF56112">
    <property type="entry name" value="Protein kinase-like (PK-like)"/>
    <property type="match status" value="1"/>
</dbReference>
<comment type="cofactor">
    <cofactor evidence="19">
        <name>Mg(2+)</name>
        <dbReference type="ChEBI" id="CHEBI:18420"/>
    </cofactor>
</comment>
<evidence type="ECO:0000256" key="14">
    <source>
        <dbReference type="ARBA" id="ARBA00022989"/>
    </source>
</evidence>
<comment type="catalytic activity">
    <reaction evidence="17">
        <text>a 1,2-diacyl-sn-glycero-3-phosphoethanolamine(out) + ATP + H2O = a 1,2-diacyl-sn-glycero-3-phosphoethanolamine(in) + ADP + phosphate + H(+)</text>
        <dbReference type="Rhea" id="RHEA:66132"/>
        <dbReference type="ChEBI" id="CHEBI:15377"/>
        <dbReference type="ChEBI" id="CHEBI:15378"/>
        <dbReference type="ChEBI" id="CHEBI:30616"/>
        <dbReference type="ChEBI" id="CHEBI:43474"/>
        <dbReference type="ChEBI" id="CHEBI:64612"/>
        <dbReference type="ChEBI" id="CHEBI:456216"/>
    </reaction>
    <physiologicalReaction direction="left-to-right" evidence="17">
        <dbReference type="Rhea" id="RHEA:66133"/>
    </physiologicalReaction>
</comment>
<dbReference type="SUPFAM" id="SSF81665">
    <property type="entry name" value="Calcium ATPase, transmembrane domain M"/>
    <property type="match status" value="1"/>
</dbReference>
<evidence type="ECO:0000256" key="18">
    <source>
        <dbReference type="PIRSR" id="PIRSR606539-2"/>
    </source>
</evidence>
<dbReference type="InterPro" id="IPR000719">
    <property type="entry name" value="Prot_kinase_dom"/>
</dbReference>
<keyword evidence="7" id="KW-0812">Transmembrane</keyword>
<evidence type="ECO:0000256" key="13">
    <source>
        <dbReference type="ARBA" id="ARBA00022967"/>
    </source>
</evidence>
<dbReference type="GO" id="GO:0016887">
    <property type="term" value="F:ATP hydrolysis activity"/>
    <property type="evidence" value="ECO:0007669"/>
    <property type="project" value="InterPro"/>
</dbReference>
<keyword evidence="8 19" id="KW-0479">Metal-binding</keyword>
<evidence type="ECO:0000256" key="17">
    <source>
        <dbReference type="ARBA" id="ARBA00049128"/>
    </source>
</evidence>
<dbReference type="PANTHER" id="PTHR24092:SF180">
    <property type="entry name" value="PHOSPHOLIPID-TRANSPORTING ATPASE DNF1-RELATED"/>
    <property type="match status" value="1"/>
</dbReference>
<keyword evidence="13 21" id="KW-1278">Translocase</keyword>
<dbReference type="InterPro" id="IPR008250">
    <property type="entry name" value="ATPase_P-typ_transduc_dom_A_sf"/>
</dbReference>
<dbReference type="InterPro" id="IPR001757">
    <property type="entry name" value="P_typ_ATPase"/>
</dbReference>
<dbReference type="GO" id="GO:0140326">
    <property type="term" value="F:ATPase-coupled intramembrane lipid transporter activity"/>
    <property type="evidence" value="ECO:0007669"/>
    <property type="project" value="UniProtKB-EC"/>
</dbReference>
<evidence type="ECO:0000256" key="5">
    <source>
        <dbReference type="ARBA" id="ARBA00022527"/>
    </source>
</evidence>
<dbReference type="GO" id="GO:0012505">
    <property type="term" value="C:endomembrane system"/>
    <property type="evidence" value="ECO:0007669"/>
    <property type="project" value="UniProtKB-SubCell"/>
</dbReference>
<dbReference type="NCBIfam" id="TIGR01494">
    <property type="entry name" value="ATPase_P-type"/>
    <property type="match status" value="1"/>
</dbReference>
<evidence type="ECO:0000313" key="25">
    <source>
        <dbReference type="EMBL" id="RKP21971.1"/>
    </source>
</evidence>
<dbReference type="Pfam" id="PF16209">
    <property type="entry name" value="PhoLip_ATPase_N"/>
    <property type="match status" value="1"/>
</dbReference>
<evidence type="ECO:0000256" key="6">
    <source>
        <dbReference type="ARBA" id="ARBA00022679"/>
    </source>
</evidence>
<evidence type="ECO:0000256" key="3">
    <source>
        <dbReference type="ARBA" id="ARBA00008109"/>
    </source>
</evidence>
<organism evidence="25 26">
    <name type="scientific">Rozella allomycis (strain CSF55)</name>
    <dbReference type="NCBI Taxonomy" id="988480"/>
    <lineage>
        <taxon>Eukaryota</taxon>
        <taxon>Fungi</taxon>
        <taxon>Fungi incertae sedis</taxon>
        <taxon>Cryptomycota</taxon>
        <taxon>Cryptomycota incertae sedis</taxon>
        <taxon>Rozella</taxon>
    </lineage>
</organism>
<feature type="binding site" evidence="18">
    <location>
        <position position="1302"/>
    </location>
    <ligand>
        <name>ATP</name>
        <dbReference type="ChEBI" id="CHEBI:30616"/>
    </ligand>
</feature>